<feature type="transmembrane region" description="Helical" evidence="1">
    <location>
        <begin position="46"/>
        <end position="67"/>
    </location>
</feature>
<evidence type="ECO:0000256" key="1">
    <source>
        <dbReference type="SAM" id="Phobius"/>
    </source>
</evidence>
<dbReference type="AlphaFoldDB" id="A0A6I2ML64"/>
<evidence type="ECO:0000313" key="3">
    <source>
        <dbReference type="Proteomes" id="UP000443153"/>
    </source>
</evidence>
<comment type="caution">
    <text evidence="2">The sequence shown here is derived from an EMBL/GenBank/DDBJ whole genome shotgun (WGS) entry which is preliminary data.</text>
</comment>
<dbReference type="RefSeq" id="WP_154363109.1">
    <property type="nucleotide sequence ID" value="NZ_WKJH01000001.1"/>
</dbReference>
<dbReference type="Proteomes" id="UP000443153">
    <property type="component" value="Unassembled WGS sequence"/>
</dbReference>
<keyword evidence="1" id="KW-1133">Transmembrane helix</keyword>
<evidence type="ECO:0000313" key="2">
    <source>
        <dbReference type="EMBL" id="MRX62864.1"/>
    </source>
</evidence>
<keyword evidence="1" id="KW-0812">Transmembrane</keyword>
<reference evidence="2 3" key="1">
    <citation type="submission" date="2019-11" db="EMBL/GenBank/DDBJ databases">
        <title>Maribacter lutea sp. nov., a marine bacterium isolated from intertidal sand.</title>
        <authorList>
            <person name="Liu A."/>
        </authorList>
    </citation>
    <scope>NUCLEOTIDE SEQUENCE [LARGE SCALE GENOMIC DNA]</scope>
    <source>
        <strain evidence="2 3">RZ05</strain>
    </source>
</reference>
<dbReference type="OrthoDB" id="4731268at2"/>
<feature type="transmembrane region" description="Helical" evidence="1">
    <location>
        <begin position="79"/>
        <end position="97"/>
    </location>
</feature>
<keyword evidence="1" id="KW-0472">Membrane</keyword>
<name>A0A6I2ML64_9FLAO</name>
<gene>
    <name evidence="2" type="ORF">GJ691_01670</name>
</gene>
<keyword evidence="3" id="KW-1185">Reference proteome</keyword>
<proteinExistence type="predicted"/>
<accession>A0A6I2ML64</accession>
<dbReference type="EMBL" id="WKJH01000001">
    <property type="protein sequence ID" value="MRX62864.1"/>
    <property type="molecule type" value="Genomic_DNA"/>
</dbReference>
<organism evidence="2 3">
    <name type="scientific">Maribacter luteus</name>
    <dbReference type="NCBI Taxonomy" id="2594478"/>
    <lineage>
        <taxon>Bacteria</taxon>
        <taxon>Pseudomonadati</taxon>
        <taxon>Bacteroidota</taxon>
        <taxon>Flavobacteriia</taxon>
        <taxon>Flavobacteriales</taxon>
        <taxon>Flavobacteriaceae</taxon>
        <taxon>Maribacter</taxon>
    </lineage>
</organism>
<sequence length="142" mass="16335">MKKSVKTVTGILGFFMLIPGLAKFTEPFKTYIYYHLTGIGFPFADQMQHVVKFSEVGIGILMLYLAFKGNKLSTSLRNKLFNFGNQTIVIMMIVAVYTHLHPNVPAEVLPMEFKPPIMPTGYILLVVYNFYLFRSNNEKQWK</sequence>
<feature type="transmembrane region" description="Helical" evidence="1">
    <location>
        <begin position="117"/>
        <end position="133"/>
    </location>
</feature>
<protein>
    <submittedName>
        <fullName evidence="2">Uncharacterized protein</fullName>
    </submittedName>
</protein>